<dbReference type="EMBL" id="LCOY01000007">
    <property type="protein sequence ID" value="KKU88423.1"/>
    <property type="molecule type" value="Genomic_DNA"/>
</dbReference>
<evidence type="ECO:0000313" key="1">
    <source>
        <dbReference type="EMBL" id="KKU88423.1"/>
    </source>
</evidence>
<accession>A0A0G1WDL1</accession>
<name>A0A0G1WDL1_9BACT</name>
<reference evidence="1 2" key="1">
    <citation type="journal article" date="2015" name="Nature">
        <title>rRNA introns, odd ribosomes, and small enigmatic genomes across a large radiation of phyla.</title>
        <authorList>
            <person name="Brown C.T."/>
            <person name="Hug L.A."/>
            <person name="Thomas B.C."/>
            <person name="Sharon I."/>
            <person name="Castelle C.J."/>
            <person name="Singh A."/>
            <person name="Wilkins M.J."/>
            <person name="Williams K.H."/>
            <person name="Banfield J.F."/>
        </authorList>
    </citation>
    <scope>NUCLEOTIDE SEQUENCE [LARGE SCALE GENOMIC DNA]</scope>
</reference>
<dbReference type="Proteomes" id="UP000034739">
    <property type="component" value="Unassembled WGS sequence"/>
</dbReference>
<comment type="caution">
    <text evidence="1">The sequence shown here is derived from an EMBL/GenBank/DDBJ whole genome shotgun (WGS) entry which is preliminary data.</text>
</comment>
<protein>
    <submittedName>
        <fullName evidence="1">Uncharacterized protein</fullName>
    </submittedName>
</protein>
<evidence type="ECO:0000313" key="2">
    <source>
        <dbReference type="Proteomes" id="UP000034739"/>
    </source>
</evidence>
<proteinExistence type="predicted"/>
<organism evidence="1 2">
    <name type="scientific">Candidatus Gottesmanbacteria bacterium GW2011_GWA2_47_9</name>
    <dbReference type="NCBI Taxonomy" id="1618445"/>
    <lineage>
        <taxon>Bacteria</taxon>
        <taxon>Candidatus Gottesmaniibacteriota</taxon>
    </lineage>
</organism>
<dbReference type="AlphaFoldDB" id="A0A0G1WDL1"/>
<gene>
    <name evidence="1" type="ORF">UY16_C0007G0004</name>
</gene>
<sequence>MEICDEIPIEIPDNKLYTLIALVIDRPEIHTELKHLRSAWLKYPGEKDFLTAVYANTAQYQLFSSAVEKLIKNHHLPLLYQDILLQVVWFWRVDMVRSDLKNLFSKSSPRRSLLITSGRKLLAIPLKTIQPRFIRIRGDIRTHRRWYWMWKKRGGRDYEGLLSEWNDACPDPDDLQKHSGEHSMCPHCCFDTGIIEQAVSRYNRTLLASLTRN</sequence>